<dbReference type="PANTHER" id="PTHR14787">
    <property type="entry name" value="C10ORF188 FAMILY MEMBER"/>
    <property type="match status" value="1"/>
</dbReference>
<organism evidence="1 2">
    <name type="scientific">Adineta steineri</name>
    <dbReference type="NCBI Taxonomy" id="433720"/>
    <lineage>
        <taxon>Eukaryota</taxon>
        <taxon>Metazoa</taxon>
        <taxon>Spiralia</taxon>
        <taxon>Gnathifera</taxon>
        <taxon>Rotifera</taxon>
        <taxon>Eurotatoria</taxon>
        <taxon>Bdelloidea</taxon>
        <taxon>Adinetida</taxon>
        <taxon>Adinetidae</taxon>
        <taxon>Adineta</taxon>
    </lineage>
</organism>
<dbReference type="EMBL" id="CAJNOM010000015">
    <property type="protein sequence ID" value="CAF0797781.1"/>
    <property type="molecule type" value="Genomic_DNA"/>
</dbReference>
<sequence>MAGYVLVRSNWTSINSISLDLVCDVDIEENNQSATMDNQEENNDDDDINLRKTASSNENVKNIILRSNDTDKREDPVIILSVLQPDEYHIISIQFLSNAKHTEFYHREYIGSCQGSRITELENDSIYESSFEFNEIYEEITLKCLKLADTTELIVYCIQINLSKNKSNTLSTPMMHLPFDLNRVRSMVDETHLSSNARQFMNDLQHLQDHRRVKETSSSSSSPQFNLGQFVSLMSGMKSSPPNPKQTTPTPLTSILNEIKSSVNEEVKCTQSQNNDRLKQDLNELEHRLETYVDKRFLELQQHIDDRFNRLEEKLNKNG</sequence>
<name>A0A813SAW9_9BILA</name>
<comment type="caution">
    <text evidence="1">The sequence shown here is derived from an EMBL/GenBank/DDBJ whole genome shotgun (WGS) entry which is preliminary data.</text>
</comment>
<dbReference type="AlphaFoldDB" id="A0A813SAW9"/>
<gene>
    <name evidence="1" type="ORF">QVE165_LOCUS4049</name>
</gene>
<dbReference type="InterPro" id="IPR028043">
    <property type="entry name" value="PAAT-like"/>
</dbReference>
<dbReference type="Pfam" id="PF14958">
    <property type="entry name" value="PAAT-like"/>
    <property type="match status" value="1"/>
</dbReference>
<dbReference type="Proteomes" id="UP000663832">
    <property type="component" value="Unassembled WGS sequence"/>
</dbReference>
<protein>
    <submittedName>
        <fullName evidence="1">Uncharacterized protein</fullName>
    </submittedName>
</protein>
<keyword evidence="2" id="KW-1185">Reference proteome</keyword>
<proteinExistence type="predicted"/>
<evidence type="ECO:0000313" key="1">
    <source>
        <dbReference type="EMBL" id="CAF0797781.1"/>
    </source>
</evidence>
<reference evidence="1" key="1">
    <citation type="submission" date="2021-02" db="EMBL/GenBank/DDBJ databases">
        <authorList>
            <person name="Nowell W R."/>
        </authorList>
    </citation>
    <scope>NUCLEOTIDE SEQUENCE</scope>
</reference>
<dbReference type="OrthoDB" id="10005658at2759"/>
<dbReference type="PANTHER" id="PTHR14787:SF1">
    <property type="entry name" value="ATPASE PAAT"/>
    <property type="match status" value="1"/>
</dbReference>
<evidence type="ECO:0000313" key="2">
    <source>
        <dbReference type="Proteomes" id="UP000663832"/>
    </source>
</evidence>
<accession>A0A813SAW9</accession>